<dbReference type="Proteomes" id="UP000008022">
    <property type="component" value="Unassembled WGS sequence"/>
</dbReference>
<dbReference type="Pfam" id="PF03478">
    <property type="entry name" value="Beta-prop_KIB1-4"/>
    <property type="match status" value="1"/>
</dbReference>
<evidence type="ECO:0000259" key="2">
    <source>
        <dbReference type="Pfam" id="PF00646"/>
    </source>
</evidence>
<dbReference type="PANTHER" id="PTHR44259:SF77">
    <property type="entry name" value="OS04G0563401 PROTEIN"/>
    <property type="match status" value="1"/>
</dbReference>
<evidence type="ECO:0008006" key="6">
    <source>
        <dbReference type="Google" id="ProtNLM"/>
    </source>
</evidence>
<proteinExistence type="predicted"/>
<sequence length="478" mass="52689">MPLQIERATTRPRGVSSAATSSVGRSTSTSFAARSSLDEVGINFIGGRASPFIPSAWTGIHRPDPAHLQAKGPCASPSWSDLSIDLLLIILERLELPHALAFAAVCTTWSSAATAAGVPRSRTPWIMSWGNHVDKRLDERRRSAVTCNLYHPDDAVDKIYSVSFPKGSFVACYGASHGWLVLANDLSNLVLHNPVTLAMIPLPPITDFACVEAVYGSEEGNLEHYLLETNSRFEAYRLGIWFYQKAVLSCSPSRGGDYVVMIIHNNGEWLSFVKAGQSKWQVASTLSGGDRYLDCAYHKGRFHAVTLHGMVEKWDLDGASNGPTREVFYAARPYGGLGLILTRHLVSTPWGDLLQVRAILAHHYPDGIAFQICKVDPDGCKGVVQENVLMDHALFLGLNHSACLPTQNLPGIRPHCIYFSSPVIIHAFDWLLGLRVWGGVRTYDLETGKFERAVPFCDVKEQIYGLFPSEVWITQNLQ</sequence>
<name>A0A0E0NXY7_ORYRU</name>
<evidence type="ECO:0000259" key="3">
    <source>
        <dbReference type="Pfam" id="PF03478"/>
    </source>
</evidence>
<evidence type="ECO:0000313" key="4">
    <source>
        <dbReference type="EnsemblPlants" id="ORUFI03G26080.1"/>
    </source>
</evidence>
<dbReference type="Pfam" id="PF00646">
    <property type="entry name" value="F-box"/>
    <property type="match status" value="1"/>
</dbReference>
<feature type="domain" description="F-box" evidence="2">
    <location>
        <begin position="79"/>
        <end position="113"/>
    </location>
</feature>
<feature type="domain" description="KIB1-4 beta-propeller" evidence="3">
    <location>
        <begin position="150"/>
        <end position="420"/>
    </location>
</feature>
<dbReference type="OMA" id="IHNNGEW"/>
<dbReference type="HOGENOM" id="CLU_019286_14_0_1"/>
<dbReference type="Gene3D" id="1.20.1280.50">
    <property type="match status" value="1"/>
</dbReference>
<organism evidence="4 5">
    <name type="scientific">Oryza rufipogon</name>
    <name type="common">Brownbeard rice</name>
    <name type="synonym">Asian wild rice</name>
    <dbReference type="NCBI Taxonomy" id="4529"/>
    <lineage>
        <taxon>Eukaryota</taxon>
        <taxon>Viridiplantae</taxon>
        <taxon>Streptophyta</taxon>
        <taxon>Embryophyta</taxon>
        <taxon>Tracheophyta</taxon>
        <taxon>Spermatophyta</taxon>
        <taxon>Magnoliopsida</taxon>
        <taxon>Liliopsida</taxon>
        <taxon>Poales</taxon>
        <taxon>Poaceae</taxon>
        <taxon>BOP clade</taxon>
        <taxon>Oryzoideae</taxon>
        <taxon>Oryzeae</taxon>
        <taxon>Oryzinae</taxon>
        <taxon>Oryza</taxon>
    </lineage>
</organism>
<dbReference type="eggNOG" id="ENOG502RRNT">
    <property type="taxonomic scope" value="Eukaryota"/>
</dbReference>
<reference evidence="4" key="2">
    <citation type="submission" date="2015-06" db="UniProtKB">
        <authorList>
            <consortium name="EnsemblPlants"/>
        </authorList>
    </citation>
    <scope>IDENTIFICATION</scope>
</reference>
<dbReference type="InterPro" id="IPR036047">
    <property type="entry name" value="F-box-like_dom_sf"/>
</dbReference>
<protein>
    <recommendedName>
        <fullName evidence="6">DUF295 domain-containing protein</fullName>
    </recommendedName>
</protein>
<dbReference type="InterPro" id="IPR050942">
    <property type="entry name" value="F-box_BR-signaling"/>
</dbReference>
<dbReference type="InterPro" id="IPR005174">
    <property type="entry name" value="KIB1-4_b-propeller"/>
</dbReference>
<dbReference type="AlphaFoldDB" id="A0A0E0NXY7"/>
<dbReference type="Gramene" id="ORUFI03G26080.1">
    <property type="protein sequence ID" value="ORUFI03G26080.1"/>
    <property type="gene ID" value="ORUFI03G26080"/>
</dbReference>
<dbReference type="STRING" id="4529.A0A0E0NXY7"/>
<keyword evidence="5" id="KW-1185">Reference proteome</keyword>
<accession>A0A0E0NXY7</accession>
<reference evidence="5" key="1">
    <citation type="submission" date="2013-06" db="EMBL/GenBank/DDBJ databases">
        <authorList>
            <person name="Zhao Q."/>
        </authorList>
    </citation>
    <scope>NUCLEOTIDE SEQUENCE</scope>
    <source>
        <strain evidence="5">cv. W1943</strain>
    </source>
</reference>
<dbReference type="EnsemblPlants" id="ORUFI03G26080.1">
    <property type="protein sequence ID" value="ORUFI03G26080.1"/>
    <property type="gene ID" value="ORUFI03G26080"/>
</dbReference>
<feature type="region of interest" description="Disordered" evidence="1">
    <location>
        <begin position="1"/>
        <end position="22"/>
    </location>
</feature>
<dbReference type="InterPro" id="IPR001810">
    <property type="entry name" value="F-box_dom"/>
</dbReference>
<evidence type="ECO:0000313" key="5">
    <source>
        <dbReference type="Proteomes" id="UP000008022"/>
    </source>
</evidence>
<evidence type="ECO:0000256" key="1">
    <source>
        <dbReference type="SAM" id="MobiDB-lite"/>
    </source>
</evidence>
<dbReference type="SUPFAM" id="SSF81383">
    <property type="entry name" value="F-box domain"/>
    <property type="match status" value="1"/>
</dbReference>
<dbReference type="PANTHER" id="PTHR44259">
    <property type="entry name" value="OS07G0183000 PROTEIN-RELATED"/>
    <property type="match status" value="1"/>
</dbReference>